<dbReference type="EMBL" id="JAFEMC010000001">
    <property type="protein sequence ID" value="MBM6575414.1"/>
    <property type="molecule type" value="Genomic_DNA"/>
</dbReference>
<evidence type="ECO:0000313" key="3">
    <source>
        <dbReference type="Proteomes" id="UP000763641"/>
    </source>
</evidence>
<dbReference type="Proteomes" id="UP000763641">
    <property type="component" value="Unassembled WGS sequence"/>
</dbReference>
<dbReference type="RefSeq" id="WP_204194297.1">
    <property type="nucleotide sequence ID" value="NZ_JAFEMC010000001.1"/>
</dbReference>
<feature type="chain" id="PRO_5047132196" evidence="1">
    <location>
        <begin position="26"/>
        <end position="189"/>
    </location>
</feature>
<protein>
    <submittedName>
        <fullName evidence="2">Uncharacterized protein</fullName>
    </submittedName>
</protein>
<evidence type="ECO:0000313" key="2">
    <source>
        <dbReference type="EMBL" id="MBM6575414.1"/>
    </source>
</evidence>
<sequence>MRRALFGVALAICAMLAFYPERHRAAVTLLVADPADRPARSFPDTRDRPVVQAVLRIARSIEVRQRVLRRLRLITRLDLADELTAQRWLDDHVVTRTMRGGIVQIEAALGDAAFARQIVAAYQVATQKRLGEIAAGQPSFAMVRVLEPAFVDPARQYNTGPAAIGVLILLVGLGIEFYGWRPPVGRERP</sequence>
<comment type="caution">
    <text evidence="2">The sequence shown here is derived from an EMBL/GenBank/DDBJ whole genome shotgun (WGS) entry which is preliminary data.</text>
</comment>
<reference evidence="2 3" key="1">
    <citation type="submission" date="2020-12" db="EMBL/GenBank/DDBJ databases">
        <title>Sphingomonas sp.</title>
        <authorList>
            <person name="Kim M.K."/>
        </authorList>
    </citation>
    <scope>NUCLEOTIDE SEQUENCE [LARGE SCALE GENOMIC DNA]</scope>
    <source>
        <strain evidence="2 3">BT552</strain>
    </source>
</reference>
<organism evidence="2 3">
    <name type="scientific">Sphingomonas longa</name>
    <dbReference type="NCBI Taxonomy" id="2778730"/>
    <lineage>
        <taxon>Bacteria</taxon>
        <taxon>Pseudomonadati</taxon>
        <taxon>Pseudomonadota</taxon>
        <taxon>Alphaproteobacteria</taxon>
        <taxon>Sphingomonadales</taxon>
        <taxon>Sphingomonadaceae</taxon>
        <taxon>Sphingomonas</taxon>
    </lineage>
</organism>
<keyword evidence="3" id="KW-1185">Reference proteome</keyword>
<proteinExistence type="predicted"/>
<evidence type="ECO:0000256" key="1">
    <source>
        <dbReference type="SAM" id="SignalP"/>
    </source>
</evidence>
<keyword evidence="1" id="KW-0732">Signal</keyword>
<gene>
    <name evidence="2" type="ORF">ILT43_03460</name>
</gene>
<name>A0ABS2D5P3_9SPHN</name>
<feature type="signal peptide" evidence="1">
    <location>
        <begin position="1"/>
        <end position="25"/>
    </location>
</feature>
<accession>A0ABS2D5P3</accession>